<sequence length="140" mass="15208">MSSIGVTIAYFYACFVAYRLFKWSDKNANDTTAKKGAIVAPWRKFLSLLGVISSIGFFLLLIVPGSPGFLATPSLIALAIWVAIGAIFFLTKLKSYRAIPKKELDLYILGDYAEEEDGLPPKKEIPSAAITATVASKANK</sequence>
<keyword evidence="1" id="KW-0472">Membrane</keyword>
<dbReference type="Proteomes" id="UP001228376">
    <property type="component" value="Unassembled WGS sequence"/>
</dbReference>
<feature type="transmembrane region" description="Helical" evidence="1">
    <location>
        <begin position="45"/>
        <end position="63"/>
    </location>
</feature>
<dbReference type="RefSeq" id="WP_320384208.1">
    <property type="nucleotide sequence ID" value="NZ_JAROCA020000001.1"/>
</dbReference>
<evidence type="ECO:0000256" key="1">
    <source>
        <dbReference type="SAM" id="Phobius"/>
    </source>
</evidence>
<accession>A0ABU5CFX1</accession>
<name>A0ABU5CFX1_9BACI</name>
<protein>
    <submittedName>
        <fullName evidence="2">Uncharacterized protein</fullName>
    </submittedName>
</protein>
<feature type="transmembrane region" description="Helical" evidence="1">
    <location>
        <begin position="6"/>
        <end position="24"/>
    </location>
</feature>
<comment type="caution">
    <text evidence="2">The sequence shown here is derived from an EMBL/GenBank/DDBJ whole genome shotgun (WGS) entry which is preliminary data.</text>
</comment>
<dbReference type="EMBL" id="JAROCA020000001">
    <property type="protein sequence ID" value="MDY0404483.1"/>
    <property type="molecule type" value="Genomic_DNA"/>
</dbReference>
<proteinExistence type="predicted"/>
<feature type="transmembrane region" description="Helical" evidence="1">
    <location>
        <begin position="69"/>
        <end position="91"/>
    </location>
</feature>
<keyword evidence="3" id="KW-1185">Reference proteome</keyword>
<keyword evidence="1" id="KW-0812">Transmembrane</keyword>
<organism evidence="2 3">
    <name type="scientific">Tigheibacillus jepli</name>
    <dbReference type="NCBI Taxonomy" id="3035914"/>
    <lineage>
        <taxon>Bacteria</taxon>
        <taxon>Bacillati</taxon>
        <taxon>Bacillota</taxon>
        <taxon>Bacilli</taxon>
        <taxon>Bacillales</taxon>
        <taxon>Bacillaceae</taxon>
        <taxon>Tigheibacillus</taxon>
    </lineage>
</organism>
<keyword evidence="1" id="KW-1133">Transmembrane helix</keyword>
<reference evidence="2 3" key="1">
    <citation type="submission" date="2023-10" db="EMBL/GenBank/DDBJ databases">
        <title>179-bfca-hs.</title>
        <authorList>
            <person name="Miliotis G."/>
            <person name="Sengupta P."/>
            <person name="Hameed A."/>
            <person name="Chuvochina M."/>
            <person name="Mcdonagh F."/>
            <person name="Simpson A.C."/>
            <person name="Singh N.K."/>
            <person name="Rekha P.D."/>
            <person name="Raman K."/>
            <person name="Hugenholtz P."/>
            <person name="Venkateswaran K."/>
        </authorList>
    </citation>
    <scope>NUCLEOTIDE SEQUENCE [LARGE SCALE GENOMIC DNA]</scope>
    <source>
        <strain evidence="2 3">179-BFC-A-HS</strain>
    </source>
</reference>
<evidence type="ECO:0000313" key="2">
    <source>
        <dbReference type="EMBL" id="MDY0404483.1"/>
    </source>
</evidence>
<gene>
    <name evidence="2" type="ORF">P5G51_002820</name>
</gene>
<evidence type="ECO:0000313" key="3">
    <source>
        <dbReference type="Proteomes" id="UP001228376"/>
    </source>
</evidence>